<evidence type="ECO:0000313" key="3">
    <source>
        <dbReference type="EMBL" id="MCX5618119.1"/>
    </source>
</evidence>
<evidence type="ECO:0000313" key="4">
    <source>
        <dbReference type="Proteomes" id="UP001165576"/>
    </source>
</evidence>
<dbReference type="InterPro" id="IPR026834">
    <property type="entry name" value="LHH"/>
</dbReference>
<proteinExistence type="predicted"/>
<reference evidence="3" key="1">
    <citation type="submission" date="2022-07" db="EMBL/GenBank/DDBJ databases">
        <title>Bombella genomes.</title>
        <authorList>
            <person name="Harer L."/>
            <person name="Styblova S."/>
            <person name="Ehrmann M."/>
        </authorList>
    </citation>
    <scope>NUCLEOTIDE SEQUENCE</scope>
    <source>
        <strain evidence="3">TMW 2.2543</strain>
    </source>
</reference>
<sequence>MMNHSSIEETVEADKPKASESASGRHSGMLIGGLLGTMVGGPEGGIIGGLAGGVTGGTLLRVLGGEAIPDALKAEIEAVKHDIKVTTQEAAAIVKVLGLDNTTIGKIITSLSGIGEASVYAEEGLKGAKVGNEVALIRPDIDMNQVDPVRNWTNAERMERGLPPLTPTGEIVELHQIGQKPGAPYAEITGAIIGNINTAVHLFQKASGMVEDVKDFGVSTYNYWRDRVDTFQNSK</sequence>
<dbReference type="Proteomes" id="UP001165576">
    <property type="component" value="Unassembled WGS sequence"/>
</dbReference>
<accession>A0ABT3WJX2</accession>
<comment type="caution">
    <text evidence="3">The sequence shown here is derived from an EMBL/GenBank/DDBJ whole genome shotgun (WGS) entry which is preliminary data.</text>
</comment>
<feature type="domain" description="LHH" evidence="2">
    <location>
        <begin position="153"/>
        <end position="228"/>
    </location>
</feature>
<protein>
    <submittedName>
        <fullName evidence="3">HNH/ENDO VII family nuclease</fullName>
    </submittedName>
</protein>
<dbReference type="Pfam" id="PF14411">
    <property type="entry name" value="LHH"/>
    <property type="match status" value="1"/>
</dbReference>
<keyword evidence="4" id="KW-1185">Reference proteome</keyword>
<dbReference type="EMBL" id="JANIDY010000002">
    <property type="protein sequence ID" value="MCX5618119.1"/>
    <property type="molecule type" value="Genomic_DNA"/>
</dbReference>
<gene>
    <name evidence="3" type="ORF">NQF86_05510</name>
</gene>
<organism evidence="3 4">
    <name type="scientific">Bombella pluederhausensis</name>
    <dbReference type="NCBI Taxonomy" id="2967336"/>
    <lineage>
        <taxon>Bacteria</taxon>
        <taxon>Pseudomonadati</taxon>
        <taxon>Pseudomonadota</taxon>
        <taxon>Alphaproteobacteria</taxon>
        <taxon>Acetobacterales</taxon>
        <taxon>Acetobacteraceae</taxon>
        <taxon>Bombella</taxon>
    </lineage>
</organism>
<name>A0ABT3WJX2_9PROT</name>
<evidence type="ECO:0000259" key="2">
    <source>
        <dbReference type="Pfam" id="PF14411"/>
    </source>
</evidence>
<dbReference type="RefSeq" id="WP_266116633.1">
    <property type="nucleotide sequence ID" value="NZ_JANIDY010000002.1"/>
</dbReference>
<feature type="region of interest" description="Disordered" evidence="1">
    <location>
        <begin position="1"/>
        <end position="25"/>
    </location>
</feature>
<evidence type="ECO:0000256" key="1">
    <source>
        <dbReference type="SAM" id="MobiDB-lite"/>
    </source>
</evidence>